<dbReference type="OrthoDB" id="8875216at2"/>
<dbReference type="Gene3D" id="3.40.630.10">
    <property type="entry name" value="Zn peptidases"/>
    <property type="match status" value="1"/>
</dbReference>
<feature type="domain" description="Peptidase M20 dimerisation" evidence="4">
    <location>
        <begin position="186"/>
        <end position="280"/>
    </location>
</feature>
<dbReference type="EMBL" id="FLMQ01000034">
    <property type="protein sequence ID" value="SBP86492.1"/>
    <property type="molecule type" value="Genomic_DNA"/>
</dbReference>
<dbReference type="Proteomes" id="UP000214566">
    <property type="component" value="Unassembled WGS sequence"/>
</dbReference>
<dbReference type="GO" id="GO:0046872">
    <property type="term" value="F:metal ion binding"/>
    <property type="evidence" value="ECO:0007669"/>
    <property type="project" value="UniProtKB-KW"/>
</dbReference>
<accession>A0A238CZS6</accession>
<feature type="binding site" evidence="3">
    <location>
        <position position="104"/>
    </location>
    <ligand>
        <name>Mn(2+)</name>
        <dbReference type="ChEBI" id="CHEBI:29035"/>
        <label>2</label>
    </ligand>
</feature>
<comment type="cofactor">
    <cofactor evidence="3">
        <name>Mn(2+)</name>
        <dbReference type="ChEBI" id="CHEBI:29035"/>
    </cofactor>
    <text evidence="3">The Mn(2+) ion enhances activity.</text>
</comment>
<dbReference type="InterPro" id="IPR011650">
    <property type="entry name" value="Peptidase_M20_dimer"/>
</dbReference>
<dbReference type="RefSeq" id="WP_094159036.1">
    <property type="nucleotide sequence ID" value="NZ_LT592170.1"/>
</dbReference>
<keyword evidence="2 5" id="KW-0378">Hydrolase</keyword>
<evidence type="ECO:0000259" key="4">
    <source>
        <dbReference type="Pfam" id="PF07687"/>
    </source>
</evidence>
<sequence>MKIIDSIATEAARFRDIRRDIHAHPELCFEEVRTSDTIAALLAGWGVDVHRGLGKTGVVGVISGSRGPGRSIGLRADIDALPVTEKNTFAHASVHRGKMHACGHDGHTAMLLAAAHHLCANRDFAGRVVCIFQPAEEGGGGAREMIKDGLFEKFPVDAVFGMHNWPGLPAGHFALKAGPVMASSNEFRIVVRGKGSHAAMPHLGLDPVPVACQMVQGFQTILTRNKNPQEAGVISVTMIHAGEATNVVPDTAEIQGTVRTFTTALLDLIETRMREIATHIAAAFGVQCDFEFVRNYPPTVNHAAQTAFAHRVMAELVGEEAIHEFEPSMGAEDFAFMLEKRPGAYVIIGNGGGDHRSPGHGAGPCTLHNASYDFNDDIIPLGASFWVELSRRWLAQA</sequence>
<name>A0A238CZS6_THIDL</name>
<dbReference type="FunFam" id="3.30.70.360:FF:000014">
    <property type="entry name" value="N-acyl-L-amino acid amidohydrolase"/>
    <property type="match status" value="1"/>
</dbReference>
<keyword evidence="3" id="KW-0464">Manganese</keyword>
<feature type="binding site" evidence="3">
    <location>
        <position position="102"/>
    </location>
    <ligand>
        <name>Mn(2+)</name>
        <dbReference type="ChEBI" id="CHEBI:29035"/>
        <label>2</label>
    </ligand>
</feature>
<organism evidence="5 6">
    <name type="scientific">Thiomonas delicata</name>
    <name type="common">Thiomonas cuprina</name>
    <dbReference type="NCBI Taxonomy" id="364030"/>
    <lineage>
        <taxon>Bacteria</taxon>
        <taxon>Pseudomonadati</taxon>
        <taxon>Pseudomonadota</taxon>
        <taxon>Betaproteobacteria</taxon>
        <taxon>Burkholderiales</taxon>
        <taxon>Thiomonas</taxon>
    </lineage>
</organism>
<dbReference type="PANTHER" id="PTHR11014:SF63">
    <property type="entry name" value="METALLOPEPTIDASE, PUTATIVE (AFU_ORTHOLOGUE AFUA_6G09600)-RELATED"/>
    <property type="match status" value="1"/>
</dbReference>
<feature type="binding site" evidence="3">
    <location>
        <position position="163"/>
    </location>
    <ligand>
        <name>Mn(2+)</name>
        <dbReference type="ChEBI" id="CHEBI:29035"/>
        <label>2</label>
    </ligand>
</feature>
<dbReference type="InterPro" id="IPR002933">
    <property type="entry name" value="Peptidase_M20"/>
</dbReference>
<dbReference type="InterPro" id="IPR036264">
    <property type="entry name" value="Bact_exopeptidase_dim_dom"/>
</dbReference>
<dbReference type="PANTHER" id="PTHR11014">
    <property type="entry name" value="PEPTIDASE M20 FAMILY MEMBER"/>
    <property type="match status" value="1"/>
</dbReference>
<dbReference type="Pfam" id="PF07687">
    <property type="entry name" value="M20_dimer"/>
    <property type="match status" value="1"/>
</dbReference>
<dbReference type="Gene3D" id="3.30.70.360">
    <property type="match status" value="1"/>
</dbReference>
<dbReference type="NCBIfam" id="TIGR01891">
    <property type="entry name" value="amidohydrolases"/>
    <property type="match status" value="1"/>
</dbReference>
<evidence type="ECO:0000256" key="1">
    <source>
        <dbReference type="ARBA" id="ARBA00006153"/>
    </source>
</evidence>
<dbReference type="PIRSF" id="PIRSF005962">
    <property type="entry name" value="Pept_M20D_amidohydro"/>
    <property type="match status" value="1"/>
</dbReference>
<dbReference type="Pfam" id="PF01546">
    <property type="entry name" value="Peptidase_M20"/>
    <property type="match status" value="1"/>
</dbReference>
<proteinExistence type="inferred from homology"/>
<dbReference type="SUPFAM" id="SSF55031">
    <property type="entry name" value="Bacterial exopeptidase dimerisation domain"/>
    <property type="match status" value="1"/>
</dbReference>
<comment type="similarity">
    <text evidence="1">Belongs to the peptidase M20 family.</text>
</comment>
<dbReference type="CDD" id="cd05666">
    <property type="entry name" value="M20_Acy1-like"/>
    <property type="match status" value="1"/>
</dbReference>
<keyword evidence="3" id="KW-0479">Metal-binding</keyword>
<keyword evidence="6" id="KW-1185">Reference proteome</keyword>
<evidence type="ECO:0000256" key="3">
    <source>
        <dbReference type="PIRSR" id="PIRSR005962-1"/>
    </source>
</evidence>
<evidence type="ECO:0000313" key="5">
    <source>
        <dbReference type="EMBL" id="SBP86492.1"/>
    </source>
</evidence>
<reference evidence="5 6" key="1">
    <citation type="submission" date="2016-06" db="EMBL/GenBank/DDBJ databases">
        <authorList>
            <person name="Kjaerup R.B."/>
            <person name="Dalgaard T.S."/>
            <person name="Juul-Madsen H.R."/>
        </authorList>
    </citation>
    <scope>NUCLEOTIDE SEQUENCE [LARGE SCALE GENOMIC DNA]</scope>
    <source>
        <strain evidence="5 6">DSM 16361</strain>
    </source>
</reference>
<feature type="binding site" evidence="3">
    <location>
        <position position="137"/>
    </location>
    <ligand>
        <name>Mn(2+)</name>
        <dbReference type="ChEBI" id="CHEBI:29035"/>
        <label>2</label>
    </ligand>
</feature>
<feature type="binding site" evidence="3">
    <location>
        <position position="368"/>
    </location>
    <ligand>
        <name>Mn(2+)</name>
        <dbReference type="ChEBI" id="CHEBI:29035"/>
        <label>2</label>
    </ligand>
</feature>
<protein>
    <submittedName>
        <fullName evidence="5">Putative Hippurate hydrolase</fullName>
        <ecNumber evidence="5">3.5.1.32</ecNumber>
    </submittedName>
</protein>
<dbReference type="AlphaFoldDB" id="A0A238CZS6"/>
<dbReference type="SUPFAM" id="SSF53187">
    <property type="entry name" value="Zn-dependent exopeptidases"/>
    <property type="match status" value="1"/>
</dbReference>
<evidence type="ECO:0000313" key="6">
    <source>
        <dbReference type="Proteomes" id="UP000214566"/>
    </source>
</evidence>
<dbReference type="EC" id="3.5.1.32" evidence="5"/>
<gene>
    <name evidence="5" type="ORF">THIARS_40113</name>
</gene>
<evidence type="ECO:0000256" key="2">
    <source>
        <dbReference type="ARBA" id="ARBA00022801"/>
    </source>
</evidence>
<dbReference type="InterPro" id="IPR017439">
    <property type="entry name" value="Amidohydrolase"/>
</dbReference>
<dbReference type="GO" id="GO:0047980">
    <property type="term" value="F:hippurate hydrolase activity"/>
    <property type="evidence" value="ECO:0007669"/>
    <property type="project" value="UniProtKB-EC"/>
</dbReference>